<evidence type="ECO:0000256" key="1">
    <source>
        <dbReference type="ARBA" id="ARBA00000085"/>
    </source>
</evidence>
<organism evidence="11 12">
    <name type="scientific">Rhodoferax koreensis</name>
    <dbReference type="NCBI Taxonomy" id="1842727"/>
    <lineage>
        <taxon>Bacteria</taxon>
        <taxon>Pseudomonadati</taxon>
        <taxon>Pseudomonadota</taxon>
        <taxon>Betaproteobacteria</taxon>
        <taxon>Burkholderiales</taxon>
        <taxon>Comamonadaceae</taxon>
        <taxon>Rhodoferax</taxon>
    </lineage>
</organism>
<dbReference type="NCBIfam" id="TIGR00229">
    <property type="entry name" value="sensory_box"/>
    <property type="match status" value="2"/>
</dbReference>
<feature type="domain" description="PAS" evidence="10">
    <location>
        <begin position="19"/>
        <end position="72"/>
    </location>
</feature>
<sequence>MKPGQTPPAQEIQSGFAHSEARLKALFESAMDGIVTIDATQRIVMFNKAAEHMFRCDAATALGQPITRFMPERFRAHHESYVENFGTTGVTMRRMGRIGAISGLRADGEEFPIEASISQVDLDGHKLFTVILRDVTERVRDEQRLREQQETLAAVIDAASDAVVSCDKDGLIVLFNPAAERIFGRTAASMLGQPLDVLMPGRYRDRHGGDLQGFVDSEVTRRAMGAGRVKGVRSDGEELELEASISRSVVNGRLTLTAILRDVTQRARAEAALLRYQSELSDLTQRLMHQEKETTRQLAQALHDQLGQTLTAIRLTFDATPVRSTGSTSADPASQRLGQLIDQAIREVRQVLVDLRPPLLDDHGLAAALDNELQSRDRLLAGVDLLLEVEPEVARLRWPADIEYAAFMVAREATSNAIQHARASLVRVVLTGGERRFRVEVIDDGQGWPLNAQNARPGHLGVVGMRERALAIGAHFTVKPNAGGGTLVCLDWEESS</sequence>
<dbReference type="Pfam" id="PF02518">
    <property type="entry name" value="HATPase_c"/>
    <property type="match status" value="1"/>
</dbReference>
<dbReference type="Pfam" id="PF07730">
    <property type="entry name" value="HisKA_3"/>
    <property type="match status" value="1"/>
</dbReference>
<dbReference type="SUPFAM" id="SSF55785">
    <property type="entry name" value="PYP-like sensor domain (PAS domain)"/>
    <property type="match status" value="2"/>
</dbReference>
<keyword evidence="3" id="KW-0597">Phosphoprotein</keyword>
<dbReference type="Gene3D" id="1.20.5.1930">
    <property type="match status" value="1"/>
</dbReference>
<dbReference type="Gene3D" id="3.30.565.10">
    <property type="entry name" value="Histidine kinase-like ATPase, C-terminal domain"/>
    <property type="match status" value="1"/>
</dbReference>
<dbReference type="InterPro" id="IPR000014">
    <property type="entry name" value="PAS"/>
</dbReference>
<keyword evidence="9" id="KW-0175">Coiled coil</keyword>
<keyword evidence="8" id="KW-0902">Two-component regulatory system</keyword>
<dbReference type="GO" id="GO:0000155">
    <property type="term" value="F:phosphorelay sensor kinase activity"/>
    <property type="evidence" value="ECO:0007669"/>
    <property type="project" value="InterPro"/>
</dbReference>
<keyword evidence="12" id="KW-1185">Reference proteome</keyword>
<evidence type="ECO:0000256" key="9">
    <source>
        <dbReference type="SAM" id="Coils"/>
    </source>
</evidence>
<comment type="catalytic activity">
    <reaction evidence="1">
        <text>ATP + protein L-histidine = ADP + protein N-phospho-L-histidine.</text>
        <dbReference type="EC" id="2.7.13.3"/>
    </reaction>
</comment>
<gene>
    <name evidence="11" type="ORF">RD110_08610</name>
</gene>
<dbReference type="STRING" id="1842727.RD110_08610"/>
<dbReference type="EC" id="2.7.13.3" evidence="2"/>
<dbReference type="InterPro" id="IPR011712">
    <property type="entry name" value="Sig_transdc_His_kin_sub3_dim/P"/>
</dbReference>
<evidence type="ECO:0000259" key="10">
    <source>
        <dbReference type="PROSITE" id="PS50112"/>
    </source>
</evidence>
<dbReference type="InterPro" id="IPR036890">
    <property type="entry name" value="HATPase_C_sf"/>
</dbReference>
<evidence type="ECO:0000313" key="12">
    <source>
        <dbReference type="Proteomes" id="UP000186609"/>
    </source>
</evidence>
<evidence type="ECO:0000256" key="4">
    <source>
        <dbReference type="ARBA" id="ARBA00022679"/>
    </source>
</evidence>
<dbReference type="GO" id="GO:0016020">
    <property type="term" value="C:membrane"/>
    <property type="evidence" value="ECO:0007669"/>
    <property type="project" value="InterPro"/>
</dbReference>
<dbReference type="GO" id="GO:0005524">
    <property type="term" value="F:ATP binding"/>
    <property type="evidence" value="ECO:0007669"/>
    <property type="project" value="UniProtKB-KW"/>
</dbReference>
<dbReference type="CDD" id="cd00130">
    <property type="entry name" value="PAS"/>
    <property type="match status" value="2"/>
</dbReference>
<evidence type="ECO:0000256" key="2">
    <source>
        <dbReference type="ARBA" id="ARBA00012438"/>
    </source>
</evidence>
<dbReference type="AlphaFoldDB" id="A0A1P8JU04"/>
<dbReference type="SMART" id="SM00091">
    <property type="entry name" value="PAS"/>
    <property type="match status" value="2"/>
</dbReference>
<dbReference type="Proteomes" id="UP000186609">
    <property type="component" value="Chromosome"/>
</dbReference>
<dbReference type="PROSITE" id="PS50112">
    <property type="entry name" value="PAS"/>
    <property type="match status" value="2"/>
</dbReference>
<name>A0A1P8JU04_9BURK</name>
<feature type="coiled-coil region" evidence="9">
    <location>
        <begin position="266"/>
        <end position="293"/>
    </location>
</feature>
<protein>
    <recommendedName>
        <fullName evidence="2">histidine kinase</fullName>
        <ecNumber evidence="2">2.7.13.3</ecNumber>
    </recommendedName>
</protein>
<evidence type="ECO:0000256" key="3">
    <source>
        <dbReference type="ARBA" id="ARBA00022553"/>
    </source>
</evidence>
<accession>A0A1P8JU04</accession>
<keyword evidence="7" id="KW-0067">ATP-binding</keyword>
<dbReference type="SUPFAM" id="SSF55874">
    <property type="entry name" value="ATPase domain of HSP90 chaperone/DNA topoisomerase II/histidine kinase"/>
    <property type="match status" value="1"/>
</dbReference>
<dbReference type="Pfam" id="PF00989">
    <property type="entry name" value="PAS"/>
    <property type="match status" value="1"/>
</dbReference>
<evidence type="ECO:0000256" key="8">
    <source>
        <dbReference type="ARBA" id="ARBA00023012"/>
    </source>
</evidence>
<dbReference type="PANTHER" id="PTHR24421:SF10">
    <property type="entry name" value="NITRATE_NITRITE SENSOR PROTEIN NARQ"/>
    <property type="match status" value="1"/>
</dbReference>
<evidence type="ECO:0000256" key="6">
    <source>
        <dbReference type="ARBA" id="ARBA00022777"/>
    </source>
</evidence>
<dbReference type="InterPro" id="IPR013767">
    <property type="entry name" value="PAS_fold"/>
</dbReference>
<proteinExistence type="predicted"/>
<reference evidence="11 12" key="1">
    <citation type="submission" date="2017-01" db="EMBL/GenBank/DDBJ databases">
        <authorList>
            <person name="Mah S.A."/>
            <person name="Swanson W.J."/>
            <person name="Moy G.W."/>
            <person name="Vacquier V.D."/>
        </authorList>
    </citation>
    <scope>NUCLEOTIDE SEQUENCE [LARGE SCALE GENOMIC DNA]</scope>
    <source>
        <strain evidence="11 12">DCY110</strain>
    </source>
</reference>
<dbReference type="InterPro" id="IPR050482">
    <property type="entry name" value="Sensor_HK_TwoCompSys"/>
</dbReference>
<evidence type="ECO:0000313" key="11">
    <source>
        <dbReference type="EMBL" id="APW37249.1"/>
    </source>
</evidence>
<dbReference type="Gene3D" id="3.30.450.20">
    <property type="entry name" value="PAS domain"/>
    <property type="match status" value="2"/>
</dbReference>
<evidence type="ECO:0000256" key="7">
    <source>
        <dbReference type="ARBA" id="ARBA00022840"/>
    </source>
</evidence>
<dbReference type="RefSeq" id="WP_076198571.1">
    <property type="nucleotide sequence ID" value="NZ_CP019236.1"/>
</dbReference>
<dbReference type="GO" id="GO:0046983">
    <property type="term" value="F:protein dimerization activity"/>
    <property type="evidence" value="ECO:0007669"/>
    <property type="project" value="InterPro"/>
</dbReference>
<dbReference type="GO" id="GO:0006355">
    <property type="term" value="P:regulation of DNA-templated transcription"/>
    <property type="evidence" value="ECO:0007669"/>
    <property type="project" value="InterPro"/>
</dbReference>
<keyword evidence="6" id="KW-0418">Kinase</keyword>
<feature type="domain" description="PAS" evidence="10">
    <location>
        <begin position="148"/>
        <end position="200"/>
    </location>
</feature>
<dbReference type="KEGG" id="rhy:RD110_08610"/>
<keyword evidence="5" id="KW-0547">Nucleotide-binding</keyword>
<dbReference type="InterPro" id="IPR003594">
    <property type="entry name" value="HATPase_dom"/>
</dbReference>
<dbReference type="PANTHER" id="PTHR24421">
    <property type="entry name" value="NITRATE/NITRITE SENSOR PROTEIN NARX-RELATED"/>
    <property type="match status" value="1"/>
</dbReference>
<keyword evidence="4" id="KW-0808">Transferase</keyword>
<dbReference type="InterPro" id="IPR035965">
    <property type="entry name" value="PAS-like_dom_sf"/>
</dbReference>
<evidence type="ECO:0000256" key="5">
    <source>
        <dbReference type="ARBA" id="ARBA00022741"/>
    </source>
</evidence>
<dbReference type="CDD" id="cd16917">
    <property type="entry name" value="HATPase_UhpB-NarQ-NarX-like"/>
    <property type="match status" value="1"/>
</dbReference>
<dbReference type="Pfam" id="PF13426">
    <property type="entry name" value="PAS_9"/>
    <property type="match status" value="1"/>
</dbReference>
<dbReference type="EMBL" id="CP019236">
    <property type="protein sequence ID" value="APW37249.1"/>
    <property type="molecule type" value="Genomic_DNA"/>
</dbReference>